<feature type="region of interest" description="Disordered" evidence="6">
    <location>
        <begin position="860"/>
        <end position="890"/>
    </location>
</feature>
<keyword evidence="9" id="KW-1185">Reference proteome</keyword>
<evidence type="ECO:0000313" key="9">
    <source>
        <dbReference type="Proteomes" id="UP000225706"/>
    </source>
</evidence>
<feature type="transmembrane region" description="Helical" evidence="7">
    <location>
        <begin position="174"/>
        <end position="196"/>
    </location>
</feature>
<evidence type="ECO:0000256" key="1">
    <source>
        <dbReference type="ARBA" id="ARBA00004141"/>
    </source>
</evidence>
<feature type="transmembrane region" description="Helical" evidence="7">
    <location>
        <begin position="457"/>
        <end position="479"/>
    </location>
</feature>
<feature type="transmembrane region" description="Helical" evidence="7">
    <location>
        <begin position="39"/>
        <end position="63"/>
    </location>
</feature>
<keyword evidence="4 7" id="KW-1133">Transmembrane helix</keyword>
<dbReference type="STRING" id="50429.A0A2B4SAF9"/>
<protein>
    <submittedName>
        <fullName evidence="8">Transmembrane protein 245</fullName>
    </submittedName>
</protein>
<feature type="transmembrane region" description="Helical" evidence="7">
    <location>
        <begin position="354"/>
        <end position="372"/>
    </location>
</feature>
<feature type="compositionally biased region" description="Polar residues" evidence="6">
    <location>
        <begin position="298"/>
        <end position="310"/>
    </location>
</feature>
<keyword evidence="5 7" id="KW-0472">Membrane</keyword>
<comment type="caution">
    <text evidence="8">The sequence shown here is derived from an EMBL/GenBank/DDBJ whole genome shotgun (WGS) entry which is preliminary data.</text>
</comment>
<evidence type="ECO:0000256" key="6">
    <source>
        <dbReference type="SAM" id="MobiDB-lite"/>
    </source>
</evidence>
<proteinExistence type="inferred from homology"/>
<feature type="transmembrane region" description="Helical" evidence="7">
    <location>
        <begin position="711"/>
        <end position="729"/>
    </location>
</feature>
<dbReference type="Proteomes" id="UP000225706">
    <property type="component" value="Unassembled WGS sequence"/>
</dbReference>
<evidence type="ECO:0000256" key="3">
    <source>
        <dbReference type="ARBA" id="ARBA00022692"/>
    </source>
</evidence>
<feature type="transmembrane region" description="Helical" evidence="7">
    <location>
        <begin position="69"/>
        <end position="87"/>
    </location>
</feature>
<dbReference type="EMBL" id="LSMT01000116">
    <property type="protein sequence ID" value="PFX26871.1"/>
    <property type="molecule type" value="Genomic_DNA"/>
</dbReference>
<evidence type="ECO:0000313" key="8">
    <source>
        <dbReference type="EMBL" id="PFX26871.1"/>
    </source>
</evidence>
<name>A0A2B4SAF9_STYPI</name>
<accession>A0A2B4SAF9</accession>
<feature type="region of interest" description="Disordered" evidence="6">
    <location>
        <begin position="282"/>
        <end position="317"/>
    </location>
</feature>
<organism evidence="8 9">
    <name type="scientific">Stylophora pistillata</name>
    <name type="common">Smooth cauliflower coral</name>
    <dbReference type="NCBI Taxonomy" id="50429"/>
    <lineage>
        <taxon>Eukaryota</taxon>
        <taxon>Metazoa</taxon>
        <taxon>Cnidaria</taxon>
        <taxon>Anthozoa</taxon>
        <taxon>Hexacorallia</taxon>
        <taxon>Scleractinia</taxon>
        <taxon>Astrocoeniina</taxon>
        <taxon>Pocilloporidae</taxon>
        <taxon>Stylophora</taxon>
    </lineage>
</organism>
<dbReference type="GO" id="GO:0016020">
    <property type="term" value="C:membrane"/>
    <property type="evidence" value="ECO:0007669"/>
    <property type="project" value="UniProtKB-SubCell"/>
</dbReference>
<feature type="transmembrane region" description="Helical" evidence="7">
    <location>
        <begin position="203"/>
        <end position="222"/>
    </location>
</feature>
<feature type="transmembrane region" description="Helical" evidence="7">
    <location>
        <begin position="810"/>
        <end position="842"/>
    </location>
</feature>
<feature type="transmembrane region" description="Helical" evidence="7">
    <location>
        <begin position="651"/>
        <end position="680"/>
    </location>
</feature>
<dbReference type="PANTHER" id="PTHR21716:SF4">
    <property type="entry name" value="TRANSMEMBRANE PROTEIN 245"/>
    <property type="match status" value="1"/>
</dbReference>
<feature type="transmembrane region" description="Helical" evidence="7">
    <location>
        <begin position="134"/>
        <end position="154"/>
    </location>
</feature>
<feature type="transmembrane region" description="Helical" evidence="7">
    <location>
        <begin position="771"/>
        <end position="790"/>
    </location>
</feature>
<dbReference type="AlphaFoldDB" id="A0A2B4SAF9"/>
<reference evidence="9" key="1">
    <citation type="journal article" date="2017" name="bioRxiv">
        <title>Comparative analysis of the genomes of Stylophora pistillata and Acropora digitifera provides evidence for extensive differences between species of corals.</title>
        <authorList>
            <person name="Voolstra C.R."/>
            <person name="Li Y."/>
            <person name="Liew Y.J."/>
            <person name="Baumgarten S."/>
            <person name="Zoccola D."/>
            <person name="Flot J.-F."/>
            <person name="Tambutte S."/>
            <person name="Allemand D."/>
            <person name="Aranda M."/>
        </authorList>
    </citation>
    <scope>NUCLEOTIDE SEQUENCE [LARGE SCALE GENOMIC DNA]</scope>
</reference>
<feature type="transmembrane region" description="Helical" evidence="7">
    <location>
        <begin position="741"/>
        <end position="764"/>
    </location>
</feature>
<comment type="subcellular location">
    <subcellularLocation>
        <location evidence="1">Membrane</location>
        <topology evidence="1">Multi-pass membrane protein</topology>
    </subcellularLocation>
</comment>
<comment type="similarity">
    <text evidence="2">Belongs to the autoinducer-2 exporter (AI-2E) (TC 2.A.86) family.</text>
</comment>
<evidence type="ECO:0000256" key="7">
    <source>
        <dbReference type="SAM" id="Phobius"/>
    </source>
</evidence>
<dbReference type="PANTHER" id="PTHR21716">
    <property type="entry name" value="TRANSMEMBRANE PROTEIN"/>
    <property type="match status" value="1"/>
</dbReference>
<dbReference type="OrthoDB" id="5970161at2759"/>
<evidence type="ECO:0000256" key="2">
    <source>
        <dbReference type="ARBA" id="ARBA00009773"/>
    </source>
</evidence>
<feature type="transmembrane region" description="Helical" evidence="7">
    <location>
        <begin position="228"/>
        <end position="246"/>
    </location>
</feature>
<dbReference type="InterPro" id="IPR002549">
    <property type="entry name" value="AI-2E-like"/>
</dbReference>
<evidence type="ECO:0000256" key="4">
    <source>
        <dbReference type="ARBA" id="ARBA00022989"/>
    </source>
</evidence>
<keyword evidence="3 7" id="KW-0812">Transmembrane</keyword>
<sequence>MAAPRETHKQRSFESMSSPFTAVFTSVGAQQNEKAMKLAFYNTAALVFVSLSGCAAVAVYYVLEPFLRPLLWAGLCGAFLYPFKWKLTQIVRGFLRSLRESNTPLVMGAMIIPFQLANKSSDVVGSFVVRKSRIFVVFCLIAVIVYVLYIIQPFHEIVWVLKGSGSAVHVLLDFFYNPYLVWTIIIGYILSLIFLWTTSSSGVISMFSLPVWIMFLLHLVSLTGSYRILFFMLLVICSVVGCITGFSEGEDQVDSKQVWESKRRSLLRGLSVAAAALVTSLPTSDSNESCDEAHKESSTGLSTPPSAVSTNEDKDGLDTVDGKVSSKLQKGMIQRPKQSIKIKREADAKYEGRSQVYFVALFWGIFLSRLWLHWDFIMILMIPVTLYGLKQLLVYWSSSICSSSPALYLHSQWKHFKCWVDERRPALVPTPLNRLFKGGIKVDRAINSVMDKSMENIISIFMVLFLFVAFSLIAAFFAVQVHQESAQLVSVSANLVNKVMADNPQLVNWIQENKELKKTMESAVERAYMHGRKYIAAKVQSMFGDSNSSALQEEVLDLTDRIYHSWINWGNTSTAKELSKNGTLTIDVPNHINTSTAISWKNIKNIFNVFDFRVSLSLIRENLGTLISLLESVWIFLKGNISFAFNLVTTMLSIVFFSGAYLLNTGISMIIFVTALFYLLSTSGEQYKPVEWFGKLTATGTSGFGDSAYGAIRDVFGAAIKMAAFYGVYTWLTHTTCGVNIVYIPSAIAAITAVVPFIGTYWAAAPAVLELWLIQGRGIMAAVLAVSHFLPTYFVDVAIYSEISGGGHPYLTGLAVVGGIYCVGLEGAIMGPIILCCLIVAFNVYSSVLGDSSPVPAPDVPLATGDMQHSTRHTQQKGDQEGRGEALSVS</sequence>
<evidence type="ECO:0000256" key="5">
    <source>
        <dbReference type="ARBA" id="ARBA00023136"/>
    </source>
</evidence>
<gene>
    <name evidence="8" type="primary">TMEM245</name>
    <name evidence="8" type="ORF">AWC38_SpisGene8459</name>
</gene>